<evidence type="ECO:0000313" key="3">
    <source>
        <dbReference type="Proteomes" id="UP000030143"/>
    </source>
</evidence>
<dbReference type="GeneID" id="27680866"/>
<proteinExistence type="predicted"/>
<dbReference type="EMBL" id="JQFZ01000047">
    <property type="protein sequence ID" value="KGO61318.1"/>
    <property type="molecule type" value="Genomic_DNA"/>
</dbReference>
<dbReference type="PANTHER" id="PTHR42791">
    <property type="entry name" value="GNAT FAMILY ACETYLTRANSFERASE"/>
    <property type="match status" value="1"/>
</dbReference>
<dbReference type="GO" id="GO:0016747">
    <property type="term" value="F:acyltransferase activity, transferring groups other than amino-acyl groups"/>
    <property type="evidence" value="ECO:0007669"/>
    <property type="project" value="InterPro"/>
</dbReference>
<sequence length="254" mass="28359">MACQRQRPEVGLRIDIIHQPEDIIQAFGCVCEAFGRQVQDGIWIAMNPGWDTPQGRAFGAERMVARWRHKKNDKNGLPNTIFLKATLPCPQVEERRIIVGFCIWVQASSVEGHGDPPVGDIAHSMGLNALYPDSEPEQRYLCQTISSLHRRRNEVIKQKAIAAPPAVMILDMCAVDPAHQRKGIARGLVQWGIDEAQRRGGLEAITEASSMGRHVYGQMGFQADGPEIEYVVDDEFASRRNPPNLFMRTHGALV</sequence>
<keyword evidence="2" id="KW-0012">Acyltransferase</keyword>
<reference evidence="2 3" key="1">
    <citation type="journal article" date="2015" name="Mol. Plant Microbe Interact.">
        <title>Genome, transcriptome, and functional analyses of Penicillium expansum provide new insights into secondary metabolism and pathogenicity.</title>
        <authorList>
            <person name="Ballester A.R."/>
            <person name="Marcet-Houben M."/>
            <person name="Levin E."/>
            <person name="Sela N."/>
            <person name="Selma-Lazaro C."/>
            <person name="Carmona L."/>
            <person name="Wisniewski M."/>
            <person name="Droby S."/>
            <person name="Gonzalez-Candelas L."/>
            <person name="Gabaldon T."/>
        </authorList>
    </citation>
    <scope>NUCLEOTIDE SEQUENCE [LARGE SCALE GENOMIC DNA]</scope>
    <source>
        <strain evidence="2 3">MD-8</strain>
    </source>
</reference>
<dbReference type="Gene3D" id="3.40.630.30">
    <property type="match status" value="1"/>
</dbReference>
<dbReference type="RefSeq" id="XP_016602194.1">
    <property type="nucleotide sequence ID" value="XM_016745446.1"/>
</dbReference>
<organism evidence="2 3">
    <name type="scientific">Penicillium expansum</name>
    <name type="common">Blue mold rot fungus</name>
    <dbReference type="NCBI Taxonomy" id="27334"/>
    <lineage>
        <taxon>Eukaryota</taxon>
        <taxon>Fungi</taxon>
        <taxon>Dikarya</taxon>
        <taxon>Ascomycota</taxon>
        <taxon>Pezizomycotina</taxon>
        <taxon>Eurotiomycetes</taxon>
        <taxon>Eurotiomycetidae</taxon>
        <taxon>Eurotiales</taxon>
        <taxon>Aspergillaceae</taxon>
        <taxon>Penicillium</taxon>
    </lineage>
</organism>
<feature type="domain" description="N-acetyltransferase" evidence="1">
    <location>
        <begin position="92"/>
        <end position="243"/>
    </location>
</feature>
<dbReference type="OrthoDB" id="2832510at2759"/>
<dbReference type="Pfam" id="PF13673">
    <property type="entry name" value="Acetyltransf_10"/>
    <property type="match status" value="1"/>
</dbReference>
<dbReference type="SUPFAM" id="SSF55729">
    <property type="entry name" value="Acyl-CoA N-acyltransferases (Nat)"/>
    <property type="match status" value="1"/>
</dbReference>
<dbReference type="InterPro" id="IPR052523">
    <property type="entry name" value="Trichothecene_AcTrans"/>
</dbReference>
<keyword evidence="2" id="KW-0808">Transferase</keyword>
<keyword evidence="3" id="KW-1185">Reference proteome</keyword>
<dbReference type="VEuPathDB" id="FungiDB:PEXP_040350"/>
<dbReference type="HOGENOM" id="CLU_099938_0_0_1"/>
<protein>
    <submittedName>
        <fullName evidence="2">Acyl-CoA N-acyltransferase</fullName>
    </submittedName>
</protein>
<dbReference type="STRING" id="27334.A0A0A2J0J2"/>
<evidence type="ECO:0000313" key="2">
    <source>
        <dbReference type="EMBL" id="KGO61318.1"/>
    </source>
</evidence>
<name>A0A0A2J0J2_PENEN</name>
<dbReference type="PhylomeDB" id="A0A0A2J0J2"/>
<comment type="caution">
    <text evidence="2">The sequence shown here is derived from an EMBL/GenBank/DDBJ whole genome shotgun (WGS) entry which is preliminary data.</text>
</comment>
<dbReference type="InterPro" id="IPR016181">
    <property type="entry name" value="Acyl_CoA_acyltransferase"/>
</dbReference>
<dbReference type="PROSITE" id="PS51186">
    <property type="entry name" value="GNAT"/>
    <property type="match status" value="1"/>
</dbReference>
<dbReference type="Proteomes" id="UP000030143">
    <property type="component" value="Unassembled WGS sequence"/>
</dbReference>
<dbReference type="PANTHER" id="PTHR42791:SF14">
    <property type="entry name" value="N-ACETYLTRANSFERASE DOMAIN-CONTAINING PROTEIN"/>
    <property type="match status" value="1"/>
</dbReference>
<dbReference type="AlphaFoldDB" id="A0A0A2J0J2"/>
<accession>A0A0A2J0J2</accession>
<dbReference type="InterPro" id="IPR000182">
    <property type="entry name" value="GNAT_dom"/>
</dbReference>
<gene>
    <name evidence="2" type="ORF">PEX2_081760</name>
</gene>
<dbReference type="CDD" id="cd04301">
    <property type="entry name" value="NAT_SF"/>
    <property type="match status" value="1"/>
</dbReference>
<evidence type="ECO:0000259" key="1">
    <source>
        <dbReference type="PROSITE" id="PS51186"/>
    </source>
</evidence>